<keyword evidence="7" id="KW-1185">Reference proteome</keyword>
<keyword evidence="3 5" id="KW-1133">Transmembrane helix</keyword>
<sequence length="181" mass="18810">MATAKTDTTEPSTATPASEDTLKITLASSNLIKSYMVASVAASAVPMPLFDIAAVTAIQLRMIQKLSHLHGKPFSEGAVRSILMSLGGSVVGYGVGAMAASLIKVVPVIGWAASMMSLPVMAGASTYAIGQVFNKHYAEGGTIFDMNTDNVKAFYKEQFEKGKAMAAEAKAKTKETVAAAA</sequence>
<dbReference type="Proteomes" id="UP000076400">
    <property type="component" value="Unassembled WGS sequence"/>
</dbReference>
<evidence type="ECO:0000256" key="4">
    <source>
        <dbReference type="ARBA" id="ARBA00023136"/>
    </source>
</evidence>
<comment type="subcellular location">
    <subcellularLocation>
        <location evidence="1">Membrane</location>
        <topology evidence="1">Multi-pass membrane protein</topology>
    </subcellularLocation>
</comment>
<reference evidence="6 7" key="1">
    <citation type="submission" date="2015-12" db="EMBL/GenBank/DDBJ databases">
        <title>Genome sequence of Oceanibaculum pacificum MCCC 1A02656.</title>
        <authorList>
            <person name="Lu L."/>
            <person name="Lai Q."/>
            <person name="Shao Z."/>
            <person name="Qian P."/>
        </authorList>
    </citation>
    <scope>NUCLEOTIDE SEQUENCE [LARGE SCALE GENOMIC DNA]</scope>
    <source>
        <strain evidence="6 7">MCCC 1A02656</strain>
    </source>
</reference>
<evidence type="ECO:0000256" key="5">
    <source>
        <dbReference type="SAM" id="Phobius"/>
    </source>
</evidence>
<evidence type="ECO:0000256" key="2">
    <source>
        <dbReference type="ARBA" id="ARBA00022692"/>
    </source>
</evidence>
<keyword evidence="4 5" id="KW-0472">Membrane</keyword>
<name>A0A154W314_9PROT</name>
<dbReference type="OrthoDB" id="980719at2"/>
<protein>
    <recommendedName>
        <fullName evidence="8">GTPase</fullName>
    </recommendedName>
</protein>
<feature type="transmembrane region" description="Helical" evidence="5">
    <location>
        <begin position="81"/>
        <end position="103"/>
    </location>
</feature>
<keyword evidence="2 5" id="KW-0812">Transmembrane</keyword>
<dbReference type="AlphaFoldDB" id="A0A154W314"/>
<proteinExistence type="predicted"/>
<accession>A0A154W314</accession>
<gene>
    <name evidence="6" type="ORF">AUP43_09165</name>
</gene>
<dbReference type="GO" id="GO:0016020">
    <property type="term" value="C:membrane"/>
    <property type="evidence" value="ECO:0007669"/>
    <property type="project" value="UniProtKB-SubCell"/>
</dbReference>
<evidence type="ECO:0000256" key="1">
    <source>
        <dbReference type="ARBA" id="ARBA00004141"/>
    </source>
</evidence>
<dbReference type="Pfam" id="PF05128">
    <property type="entry name" value="DUF697"/>
    <property type="match status" value="1"/>
</dbReference>
<dbReference type="InterPro" id="IPR021147">
    <property type="entry name" value="DUF697"/>
</dbReference>
<dbReference type="EMBL" id="LPXN01000109">
    <property type="protein sequence ID" value="KZD07954.1"/>
    <property type="molecule type" value="Genomic_DNA"/>
</dbReference>
<evidence type="ECO:0008006" key="8">
    <source>
        <dbReference type="Google" id="ProtNLM"/>
    </source>
</evidence>
<comment type="caution">
    <text evidence="6">The sequence shown here is derived from an EMBL/GenBank/DDBJ whole genome shotgun (WGS) entry which is preliminary data.</text>
</comment>
<evidence type="ECO:0000256" key="3">
    <source>
        <dbReference type="ARBA" id="ARBA00022989"/>
    </source>
</evidence>
<evidence type="ECO:0000313" key="7">
    <source>
        <dbReference type="Proteomes" id="UP000076400"/>
    </source>
</evidence>
<evidence type="ECO:0000313" key="6">
    <source>
        <dbReference type="EMBL" id="KZD07954.1"/>
    </source>
</evidence>
<dbReference type="RefSeq" id="WP_067556269.1">
    <property type="nucleotide sequence ID" value="NZ_LPXN01000109.1"/>
</dbReference>
<organism evidence="6 7">
    <name type="scientific">Oceanibaculum pacificum</name>
    <dbReference type="NCBI Taxonomy" id="580166"/>
    <lineage>
        <taxon>Bacteria</taxon>
        <taxon>Pseudomonadati</taxon>
        <taxon>Pseudomonadota</taxon>
        <taxon>Alphaproteobacteria</taxon>
        <taxon>Rhodospirillales</taxon>
        <taxon>Oceanibaculaceae</taxon>
        <taxon>Oceanibaculum</taxon>
    </lineage>
</organism>
<dbReference type="STRING" id="580166.AUP43_09165"/>
<feature type="transmembrane region" description="Helical" evidence="5">
    <location>
        <begin position="109"/>
        <end position="129"/>
    </location>
</feature>